<gene>
    <name evidence="2" type="ORF">CCHLO57077_00001939</name>
</gene>
<feature type="transmembrane region" description="Helical" evidence="1">
    <location>
        <begin position="15"/>
        <end position="35"/>
    </location>
</feature>
<evidence type="ECO:0000256" key="1">
    <source>
        <dbReference type="SAM" id="Phobius"/>
    </source>
</evidence>
<evidence type="ECO:0000313" key="2">
    <source>
        <dbReference type="EMBL" id="CAI6090338.1"/>
    </source>
</evidence>
<keyword evidence="1" id="KW-0472">Membrane</keyword>
<dbReference type="EMBL" id="CABFNP030001012">
    <property type="protein sequence ID" value="CAI6090338.1"/>
    <property type="molecule type" value="Genomic_DNA"/>
</dbReference>
<comment type="caution">
    <text evidence="2">The sequence shown here is derived from an EMBL/GenBank/DDBJ whole genome shotgun (WGS) entry which is preliminary data.</text>
</comment>
<keyword evidence="1" id="KW-1133">Transmembrane helix</keyword>
<keyword evidence="3" id="KW-1185">Reference proteome</keyword>
<sequence length="160" mass="18254">MHLNVEEPECFTSDFISAIVQYFASIGISCIAMDYQKECRHKGRRCAPFTDDEVLVHGLASVAEISIAQRLYGINIASTIAISHSTVHTLSKLGGRSLPEYFGDIHRIQWHPAQLTRIRMQEMGQRVYQRREEQINDEEAEAIVHRAVQRGIDAMRELDL</sequence>
<dbReference type="AlphaFoldDB" id="A0AA35M4J1"/>
<reference evidence="2" key="1">
    <citation type="submission" date="2023-01" db="EMBL/GenBank/DDBJ databases">
        <authorList>
            <person name="Piombo E."/>
        </authorList>
    </citation>
    <scope>NUCLEOTIDE SEQUENCE</scope>
</reference>
<proteinExistence type="predicted"/>
<accession>A0AA35M4J1</accession>
<evidence type="ECO:0000313" key="3">
    <source>
        <dbReference type="Proteomes" id="UP001160390"/>
    </source>
</evidence>
<protein>
    <submittedName>
        <fullName evidence="2">Uncharacterized protein</fullName>
    </submittedName>
</protein>
<name>A0AA35M4J1_9HYPO</name>
<dbReference type="Proteomes" id="UP001160390">
    <property type="component" value="Unassembled WGS sequence"/>
</dbReference>
<organism evidence="2 3">
    <name type="scientific">Clonostachys chloroleuca</name>
    <dbReference type="NCBI Taxonomy" id="1926264"/>
    <lineage>
        <taxon>Eukaryota</taxon>
        <taxon>Fungi</taxon>
        <taxon>Dikarya</taxon>
        <taxon>Ascomycota</taxon>
        <taxon>Pezizomycotina</taxon>
        <taxon>Sordariomycetes</taxon>
        <taxon>Hypocreomycetidae</taxon>
        <taxon>Hypocreales</taxon>
        <taxon>Bionectriaceae</taxon>
        <taxon>Clonostachys</taxon>
    </lineage>
</organism>
<keyword evidence="1" id="KW-0812">Transmembrane</keyword>